<keyword evidence="4" id="KW-0472">Membrane</keyword>
<evidence type="ECO:0000313" key="7">
    <source>
        <dbReference type="EMBL" id="MED6245278.1"/>
    </source>
</evidence>
<dbReference type="PANTHER" id="PTHR24027">
    <property type="entry name" value="CADHERIN-23"/>
    <property type="match status" value="1"/>
</dbReference>
<organism evidence="7 8">
    <name type="scientific">Ataeniobius toweri</name>
    <dbReference type="NCBI Taxonomy" id="208326"/>
    <lineage>
        <taxon>Eukaryota</taxon>
        <taxon>Metazoa</taxon>
        <taxon>Chordata</taxon>
        <taxon>Craniata</taxon>
        <taxon>Vertebrata</taxon>
        <taxon>Euteleostomi</taxon>
        <taxon>Actinopterygii</taxon>
        <taxon>Neopterygii</taxon>
        <taxon>Teleostei</taxon>
        <taxon>Neoteleostei</taxon>
        <taxon>Acanthomorphata</taxon>
        <taxon>Ovalentaria</taxon>
        <taxon>Atherinomorphae</taxon>
        <taxon>Cyprinodontiformes</taxon>
        <taxon>Goodeidae</taxon>
        <taxon>Ataeniobius</taxon>
    </lineage>
</organism>
<evidence type="ECO:0000259" key="6">
    <source>
        <dbReference type="PROSITE" id="PS50268"/>
    </source>
</evidence>
<evidence type="ECO:0000256" key="1">
    <source>
        <dbReference type="ARBA" id="ARBA00004370"/>
    </source>
</evidence>
<evidence type="ECO:0000256" key="4">
    <source>
        <dbReference type="ARBA" id="ARBA00023136"/>
    </source>
</evidence>
<dbReference type="PROSITE" id="PS50268">
    <property type="entry name" value="CADHERIN_2"/>
    <property type="match status" value="1"/>
</dbReference>
<evidence type="ECO:0000313" key="8">
    <source>
        <dbReference type="Proteomes" id="UP001345963"/>
    </source>
</evidence>
<dbReference type="PRINTS" id="PR00205">
    <property type="entry name" value="CADHERIN"/>
</dbReference>
<keyword evidence="3 5" id="KW-0106">Calcium</keyword>
<comment type="caution">
    <text evidence="7">The sequence shown here is derived from an EMBL/GenBank/DDBJ whole genome shotgun (WGS) entry which is preliminary data.</text>
</comment>
<feature type="domain" description="Cadherin" evidence="6">
    <location>
        <begin position="1"/>
        <end position="78"/>
    </location>
</feature>
<sequence>AVDREKDPITYKIYSGDVNGNFALQQNSGHLVLDKPLDRESLDHYILVITASDGRPDGTSTVMVNMVVTDVNDNDPVFNSLLPVNLTVTEEQDNAFIGHVMEPWTDSKAKQTVLSLSGLRKARFWASFQTKACTQKYKPYF</sequence>
<dbReference type="SMART" id="SM00112">
    <property type="entry name" value="CA"/>
    <property type="match status" value="1"/>
</dbReference>
<reference evidence="7 8" key="1">
    <citation type="submission" date="2021-07" db="EMBL/GenBank/DDBJ databases">
        <authorList>
            <person name="Palmer J.M."/>
        </authorList>
    </citation>
    <scope>NUCLEOTIDE SEQUENCE [LARGE SCALE GENOMIC DNA]</scope>
    <source>
        <strain evidence="7 8">AT_MEX2019</strain>
        <tissue evidence="7">Muscle</tissue>
    </source>
</reference>
<dbReference type="PANTHER" id="PTHR24027:SF438">
    <property type="entry name" value="CADHERIN 23"/>
    <property type="match status" value="1"/>
</dbReference>
<evidence type="ECO:0000256" key="2">
    <source>
        <dbReference type="ARBA" id="ARBA00022737"/>
    </source>
</evidence>
<evidence type="ECO:0000256" key="3">
    <source>
        <dbReference type="ARBA" id="ARBA00022837"/>
    </source>
</evidence>
<keyword evidence="8" id="KW-1185">Reference proteome</keyword>
<evidence type="ECO:0000256" key="5">
    <source>
        <dbReference type="PROSITE-ProRule" id="PRU00043"/>
    </source>
</evidence>
<dbReference type="SUPFAM" id="SSF49313">
    <property type="entry name" value="Cadherin-like"/>
    <property type="match status" value="1"/>
</dbReference>
<dbReference type="CDD" id="cd11304">
    <property type="entry name" value="Cadherin_repeat"/>
    <property type="match status" value="1"/>
</dbReference>
<dbReference type="Gene3D" id="2.60.40.60">
    <property type="entry name" value="Cadherins"/>
    <property type="match status" value="1"/>
</dbReference>
<feature type="non-terminal residue" evidence="7">
    <location>
        <position position="1"/>
    </location>
</feature>
<proteinExistence type="predicted"/>
<gene>
    <name evidence="7" type="ORF">ATANTOWER_001167</name>
</gene>
<dbReference type="InterPro" id="IPR039808">
    <property type="entry name" value="Cadherin"/>
</dbReference>
<dbReference type="Proteomes" id="UP001345963">
    <property type="component" value="Unassembled WGS sequence"/>
</dbReference>
<protein>
    <recommendedName>
        <fullName evidence="6">Cadherin domain-containing protein</fullName>
    </recommendedName>
</protein>
<name>A0ABU7B6G9_9TELE</name>
<keyword evidence="2" id="KW-0677">Repeat</keyword>
<dbReference type="EMBL" id="JAHUTI010040454">
    <property type="protein sequence ID" value="MED6245278.1"/>
    <property type="molecule type" value="Genomic_DNA"/>
</dbReference>
<accession>A0ABU7B6G9</accession>
<dbReference type="InterPro" id="IPR015919">
    <property type="entry name" value="Cadherin-like_sf"/>
</dbReference>
<dbReference type="InterPro" id="IPR002126">
    <property type="entry name" value="Cadherin-like_dom"/>
</dbReference>
<comment type="subcellular location">
    <subcellularLocation>
        <location evidence="1">Membrane</location>
    </subcellularLocation>
</comment>
<dbReference type="Pfam" id="PF00028">
    <property type="entry name" value="Cadherin"/>
    <property type="match status" value="1"/>
</dbReference>